<dbReference type="Proteomes" id="UP001501645">
    <property type="component" value="Unassembled WGS sequence"/>
</dbReference>
<gene>
    <name evidence="1" type="ORF">GCM10023351_04040</name>
</gene>
<evidence type="ECO:0000313" key="2">
    <source>
        <dbReference type="Proteomes" id="UP001501645"/>
    </source>
</evidence>
<organism evidence="1 2">
    <name type="scientific">Microbacterium gilvum</name>
    <dbReference type="NCBI Taxonomy" id="1336204"/>
    <lineage>
        <taxon>Bacteria</taxon>
        <taxon>Bacillati</taxon>
        <taxon>Actinomycetota</taxon>
        <taxon>Actinomycetes</taxon>
        <taxon>Micrococcales</taxon>
        <taxon>Microbacteriaceae</taxon>
        <taxon>Microbacterium</taxon>
    </lineage>
</organism>
<reference evidence="2" key="1">
    <citation type="journal article" date="2019" name="Int. J. Syst. Evol. Microbiol.">
        <title>The Global Catalogue of Microorganisms (GCM) 10K type strain sequencing project: providing services to taxonomists for standard genome sequencing and annotation.</title>
        <authorList>
            <consortium name="The Broad Institute Genomics Platform"/>
            <consortium name="The Broad Institute Genome Sequencing Center for Infectious Disease"/>
            <person name="Wu L."/>
            <person name="Ma J."/>
        </authorList>
    </citation>
    <scope>NUCLEOTIDE SEQUENCE [LARGE SCALE GENOMIC DNA]</scope>
    <source>
        <strain evidence="2">JCM 18537</strain>
    </source>
</reference>
<comment type="caution">
    <text evidence="1">The sequence shown here is derived from an EMBL/GenBank/DDBJ whole genome shotgun (WGS) entry which is preliminary data.</text>
</comment>
<evidence type="ECO:0000313" key="1">
    <source>
        <dbReference type="EMBL" id="GAA4764470.1"/>
    </source>
</evidence>
<accession>A0ABP8ZS02</accession>
<keyword evidence="2" id="KW-1185">Reference proteome</keyword>
<proteinExistence type="predicted"/>
<dbReference type="EMBL" id="BAABKO010000001">
    <property type="protein sequence ID" value="GAA4764470.1"/>
    <property type="molecule type" value="Genomic_DNA"/>
</dbReference>
<dbReference type="RefSeq" id="WP_345435419.1">
    <property type="nucleotide sequence ID" value="NZ_BAABKO010000001.1"/>
</dbReference>
<protein>
    <submittedName>
        <fullName evidence="1">Uncharacterized protein</fullName>
    </submittedName>
</protein>
<sequence length="136" mass="15018">MIEVAGVRVVAPIDTVVDIARLRHPLAGVAACDAYLRDVDPRGAQALLDVNAARTRARGRVIKYRGEFGDPVEAIRAEKKRERQLRELASMARWGWAEVAEPQKLMRTLSAAGVVRRSAPRDALLAGVRTVLGRRR</sequence>
<name>A0ABP8ZS02_9MICO</name>